<dbReference type="AlphaFoldDB" id="A0A087UL46"/>
<dbReference type="PANTHER" id="PTHR13350:SF1">
    <property type="entry name" value="INTEGRATOR COMPLEX SUBUNIT 8"/>
    <property type="match status" value="1"/>
</dbReference>
<dbReference type="GO" id="GO:0034472">
    <property type="term" value="P:snRNA 3'-end processing"/>
    <property type="evidence" value="ECO:0007669"/>
    <property type="project" value="InterPro"/>
</dbReference>
<dbReference type="STRING" id="407821.A0A087UL46"/>
<dbReference type="EMBL" id="KK120343">
    <property type="protein sequence ID" value="KFM78085.1"/>
    <property type="molecule type" value="Genomic_DNA"/>
</dbReference>
<feature type="non-terminal residue" evidence="7">
    <location>
        <position position="564"/>
    </location>
</feature>
<evidence type="ECO:0000256" key="1">
    <source>
        <dbReference type="ARBA" id="ARBA00004123"/>
    </source>
</evidence>
<dbReference type="OMA" id="WENIRIF"/>
<feature type="domain" description="INTS8 TPR repeats" evidence="6">
    <location>
        <begin position="271"/>
        <end position="564"/>
    </location>
</feature>
<sequence>MPLMNCFGSLTEECPNPNHKWDLGLELKSDDVICQVSYDLGRFYFFQEKYRKASEHFIRASDLYSKLKTRVFCQLNASKLKGFYDACAHILGYQTSDSSTPLKETLQTSVKEGHTRTIEILKSDNLKRELPLSLRDAVELSVLQEYEGKTDLLLYIVFSNAIRRTLSGEVIISNWSTLFKSHEEKSSLILCELLKDVIPSSTPEMKLYLKNFARSLCLSSIPAKQLMKKYDKYLAMLFTSEELETLFAYGPTAKPSTVYKFDKSFTDDFSVQIAAFERRLLTCTEAVNIKQLVNQLRAKYNHQHLWTLNKKWESPRPVSIFLKNVPPNIDQEMIHILLPKAAELRAIKKYGEARLLYQMIHTEVRNASPRLSRFLNWELLRLDLLEVLDTPVHICQSSSYRTEIVQRILSLLVSYKKEREVPPDPNLMELCSAVLLNFREWDKLIEVDPKIDAYIQFAKIVAAVCKDVLSKSGRNASKELWDIILPIFNNPVSNQHKRSASGMAKENPREVIQAIMTRVQLQQFIKKLKDTLVLGIIISCLAKFYNILKDDSVGEIFLEHQGLW</sequence>
<comment type="subcellular location">
    <subcellularLocation>
        <location evidence="2">Chromosome</location>
    </subcellularLocation>
    <subcellularLocation>
        <location evidence="1">Nucleus</location>
    </subcellularLocation>
</comment>
<dbReference type="PANTHER" id="PTHR13350">
    <property type="entry name" value="INTEGRATOR COMPLEX SUBUNIT 8"/>
    <property type="match status" value="1"/>
</dbReference>
<keyword evidence="5" id="KW-0539">Nucleus</keyword>
<dbReference type="InterPro" id="IPR038751">
    <property type="entry name" value="INTS8"/>
</dbReference>
<evidence type="ECO:0000256" key="4">
    <source>
        <dbReference type="ARBA" id="ARBA00022454"/>
    </source>
</evidence>
<protein>
    <submittedName>
        <fullName evidence="7">Integrator complex subunit 8</fullName>
    </submittedName>
</protein>
<proteinExistence type="inferred from homology"/>
<evidence type="ECO:0000313" key="8">
    <source>
        <dbReference type="Proteomes" id="UP000054359"/>
    </source>
</evidence>
<evidence type="ECO:0000256" key="2">
    <source>
        <dbReference type="ARBA" id="ARBA00004286"/>
    </source>
</evidence>
<dbReference type="GO" id="GO:0032039">
    <property type="term" value="C:integrator complex"/>
    <property type="evidence" value="ECO:0007669"/>
    <property type="project" value="TreeGrafter"/>
</dbReference>
<evidence type="ECO:0000256" key="5">
    <source>
        <dbReference type="ARBA" id="ARBA00023242"/>
    </source>
</evidence>
<gene>
    <name evidence="7" type="ORF">X975_24643</name>
</gene>
<dbReference type="Pfam" id="PF25756">
    <property type="entry name" value="TPR_INTS8"/>
    <property type="match status" value="1"/>
</dbReference>
<name>A0A087UL46_STEMI</name>
<comment type="similarity">
    <text evidence="3">Belongs to the Integrator subunit 8 family.</text>
</comment>
<evidence type="ECO:0000256" key="3">
    <source>
        <dbReference type="ARBA" id="ARBA00007147"/>
    </source>
</evidence>
<evidence type="ECO:0000259" key="6">
    <source>
        <dbReference type="Pfam" id="PF25756"/>
    </source>
</evidence>
<reference evidence="7 8" key="1">
    <citation type="submission" date="2013-11" db="EMBL/GenBank/DDBJ databases">
        <title>Genome sequencing of Stegodyphus mimosarum.</title>
        <authorList>
            <person name="Bechsgaard J."/>
        </authorList>
    </citation>
    <scope>NUCLEOTIDE SEQUENCE [LARGE SCALE GENOMIC DNA]</scope>
</reference>
<organism evidence="7 8">
    <name type="scientific">Stegodyphus mimosarum</name>
    <name type="common">African social velvet spider</name>
    <dbReference type="NCBI Taxonomy" id="407821"/>
    <lineage>
        <taxon>Eukaryota</taxon>
        <taxon>Metazoa</taxon>
        <taxon>Ecdysozoa</taxon>
        <taxon>Arthropoda</taxon>
        <taxon>Chelicerata</taxon>
        <taxon>Arachnida</taxon>
        <taxon>Araneae</taxon>
        <taxon>Araneomorphae</taxon>
        <taxon>Entelegynae</taxon>
        <taxon>Eresoidea</taxon>
        <taxon>Eresidae</taxon>
        <taxon>Stegodyphus</taxon>
    </lineage>
</organism>
<keyword evidence="8" id="KW-1185">Reference proteome</keyword>
<accession>A0A087UL46</accession>
<dbReference type="Proteomes" id="UP000054359">
    <property type="component" value="Unassembled WGS sequence"/>
</dbReference>
<dbReference type="GO" id="GO:0005694">
    <property type="term" value="C:chromosome"/>
    <property type="evidence" value="ECO:0007669"/>
    <property type="project" value="UniProtKB-SubCell"/>
</dbReference>
<evidence type="ECO:0000313" key="7">
    <source>
        <dbReference type="EMBL" id="KFM78085.1"/>
    </source>
</evidence>
<keyword evidence="4" id="KW-0158">Chromosome</keyword>
<dbReference type="InterPro" id="IPR057980">
    <property type="entry name" value="TPR_INTS8"/>
</dbReference>
<dbReference type="OrthoDB" id="6428548at2759"/>